<evidence type="ECO:0000256" key="1">
    <source>
        <dbReference type="ARBA" id="ARBA00004651"/>
    </source>
</evidence>
<evidence type="ECO:0000256" key="5">
    <source>
        <dbReference type="ARBA" id="ARBA00023136"/>
    </source>
</evidence>
<organism evidence="7 8">
    <name type="scientific">Lachnoclostridium phytofermentans</name>
    <dbReference type="NCBI Taxonomy" id="66219"/>
    <lineage>
        <taxon>Bacteria</taxon>
        <taxon>Bacillati</taxon>
        <taxon>Bacillota</taxon>
        <taxon>Clostridia</taxon>
        <taxon>Lachnospirales</taxon>
        <taxon>Lachnospiraceae</taxon>
    </lineage>
</organism>
<feature type="transmembrane region" description="Helical" evidence="6">
    <location>
        <begin position="274"/>
        <end position="296"/>
    </location>
</feature>
<keyword evidence="3 6" id="KW-0812">Transmembrane</keyword>
<dbReference type="AlphaFoldDB" id="A0A3D2X6T6"/>
<feature type="transmembrane region" description="Helical" evidence="6">
    <location>
        <begin position="6"/>
        <end position="26"/>
    </location>
</feature>
<dbReference type="GO" id="GO:0005886">
    <property type="term" value="C:plasma membrane"/>
    <property type="evidence" value="ECO:0007669"/>
    <property type="project" value="UniProtKB-SubCell"/>
</dbReference>
<comment type="caution">
    <text evidence="7">The sequence shown here is derived from an EMBL/GenBank/DDBJ whole genome shotgun (WGS) entry which is preliminary data.</text>
</comment>
<evidence type="ECO:0000256" key="2">
    <source>
        <dbReference type="ARBA" id="ARBA00022475"/>
    </source>
</evidence>
<dbReference type="PANTHER" id="PTHR43370:SF2">
    <property type="entry name" value="ABC TRANSPORTER PERMEASE PROTEIN"/>
    <property type="match status" value="1"/>
</dbReference>
<keyword evidence="4 6" id="KW-1133">Transmembrane helix</keyword>
<feature type="transmembrane region" description="Helical" evidence="6">
    <location>
        <begin position="149"/>
        <end position="170"/>
    </location>
</feature>
<feature type="transmembrane region" description="Helical" evidence="6">
    <location>
        <begin position="62"/>
        <end position="82"/>
    </location>
</feature>
<proteinExistence type="predicted"/>
<feature type="transmembrane region" description="Helical" evidence="6">
    <location>
        <begin position="38"/>
        <end position="56"/>
    </location>
</feature>
<feature type="transmembrane region" description="Helical" evidence="6">
    <location>
        <begin position="94"/>
        <end position="112"/>
    </location>
</feature>
<comment type="subcellular location">
    <subcellularLocation>
        <location evidence="1">Cell membrane</location>
        <topology evidence="1">Multi-pass membrane protein</topology>
    </subcellularLocation>
</comment>
<reference evidence="7 8" key="1">
    <citation type="journal article" date="2018" name="Nat. Biotechnol.">
        <title>A standardized bacterial taxonomy based on genome phylogeny substantially revises the tree of life.</title>
        <authorList>
            <person name="Parks D.H."/>
            <person name="Chuvochina M."/>
            <person name="Waite D.W."/>
            <person name="Rinke C."/>
            <person name="Skarshewski A."/>
            <person name="Chaumeil P.A."/>
            <person name="Hugenholtz P."/>
        </authorList>
    </citation>
    <scope>NUCLEOTIDE SEQUENCE [LARGE SCALE GENOMIC DNA]</scope>
    <source>
        <strain evidence="7">UBA11728</strain>
    </source>
</reference>
<protein>
    <submittedName>
        <fullName evidence="7">ABC transporter permease</fullName>
    </submittedName>
</protein>
<evidence type="ECO:0000313" key="7">
    <source>
        <dbReference type="EMBL" id="HCL02604.1"/>
    </source>
</evidence>
<dbReference type="EMBL" id="DPVV01000307">
    <property type="protein sequence ID" value="HCL02604.1"/>
    <property type="molecule type" value="Genomic_DNA"/>
</dbReference>
<evidence type="ECO:0000256" key="6">
    <source>
        <dbReference type="SAM" id="Phobius"/>
    </source>
</evidence>
<dbReference type="InterPro" id="IPR001851">
    <property type="entry name" value="ABC_transp_permease"/>
</dbReference>
<dbReference type="GO" id="GO:0022857">
    <property type="term" value="F:transmembrane transporter activity"/>
    <property type="evidence" value="ECO:0007669"/>
    <property type="project" value="InterPro"/>
</dbReference>
<keyword evidence="5 6" id="KW-0472">Membrane</keyword>
<evidence type="ECO:0000313" key="8">
    <source>
        <dbReference type="Proteomes" id="UP000262969"/>
    </source>
</evidence>
<dbReference type="PANTHER" id="PTHR43370">
    <property type="entry name" value="SUGAR ABC TRANSPORTER INTEGRAL MEMBRANE PROTEIN-RELATED"/>
    <property type="match status" value="1"/>
</dbReference>
<keyword evidence="2" id="KW-1003">Cell membrane</keyword>
<sequence length="319" mass="33991">MDFDMIIIFIAASITSGTPILFGTLGEIVTEKVGHLNLGVEGMMAIGAFAGFMAGYSTDSFVIAIIAAFLAGALAALIYGILTITFMANQNVTGLTLTIFGVGLANFCGHFARQSLGVESLKLPEKITAQMRAIHIPGLSDIPVIGPLLFSYNPFVYLGIITAILLAFYFNRTKRGLNVRAIGENPAAADAAGIKVTKWKYINVCLGGGICGIGGAFTIMIINKGVWISDCVNGLGWISVALVIFASWSPTKAIFGSFIFGALRQLKYYVPSSIGIPGAIYDMIPYIITTIVLIMASVKNSKKNAQPASCGVNYFREER</sequence>
<dbReference type="Pfam" id="PF02653">
    <property type="entry name" value="BPD_transp_2"/>
    <property type="match status" value="1"/>
</dbReference>
<evidence type="ECO:0000256" key="3">
    <source>
        <dbReference type="ARBA" id="ARBA00022692"/>
    </source>
</evidence>
<dbReference type="Proteomes" id="UP000262969">
    <property type="component" value="Unassembled WGS sequence"/>
</dbReference>
<dbReference type="CDD" id="cd06580">
    <property type="entry name" value="TM_PBP1_transp_TpRbsC_like"/>
    <property type="match status" value="1"/>
</dbReference>
<gene>
    <name evidence="7" type="ORF">DHW61_09345</name>
</gene>
<feature type="transmembrane region" description="Helical" evidence="6">
    <location>
        <begin position="234"/>
        <end position="262"/>
    </location>
</feature>
<feature type="transmembrane region" description="Helical" evidence="6">
    <location>
        <begin position="201"/>
        <end position="222"/>
    </location>
</feature>
<evidence type="ECO:0000256" key="4">
    <source>
        <dbReference type="ARBA" id="ARBA00022989"/>
    </source>
</evidence>
<accession>A0A3D2X6T6</accession>
<name>A0A3D2X6T6_9FIRM</name>